<feature type="compositionally biased region" description="Low complexity" evidence="1">
    <location>
        <begin position="97"/>
        <end position="109"/>
    </location>
</feature>
<protein>
    <submittedName>
        <fullName evidence="2">Uncharacterized protein</fullName>
    </submittedName>
</protein>
<dbReference type="Proteomes" id="UP001499851">
    <property type="component" value="Unassembled WGS sequence"/>
</dbReference>
<evidence type="ECO:0000256" key="1">
    <source>
        <dbReference type="SAM" id="MobiDB-lite"/>
    </source>
</evidence>
<reference evidence="2 3" key="1">
    <citation type="journal article" date="2019" name="Int. J. Syst. Evol. Microbiol.">
        <title>The Global Catalogue of Microorganisms (GCM) 10K type strain sequencing project: providing services to taxonomists for standard genome sequencing and annotation.</title>
        <authorList>
            <consortium name="The Broad Institute Genomics Platform"/>
            <consortium name="The Broad Institute Genome Sequencing Center for Infectious Disease"/>
            <person name="Wu L."/>
            <person name="Ma J."/>
        </authorList>
    </citation>
    <scope>NUCLEOTIDE SEQUENCE [LARGE SCALE GENOMIC DNA]</scope>
    <source>
        <strain evidence="2 3">JCM 16001</strain>
    </source>
</reference>
<evidence type="ECO:0000313" key="2">
    <source>
        <dbReference type="EMBL" id="GAA1691198.1"/>
    </source>
</evidence>
<feature type="region of interest" description="Disordered" evidence="1">
    <location>
        <begin position="73"/>
        <end position="109"/>
    </location>
</feature>
<accession>A0ABN2HPB8</accession>
<dbReference type="RefSeq" id="WP_344491135.1">
    <property type="nucleotide sequence ID" value="NZ_BAAAQF010000023.1"/>
</dbReference>
<gene>
    <name evidence="2" type="ORF">GCM10009830_43640</name>
</gene>
<dbReference type="EMBL" id="BAAAQF010000023">
    <property type="protein sequence ID" value="GAA1691198.1"/>
    <property type="molecule type" value="Genomic_DNA"/>
</dbReference>
<comment type="caution">
    <text evidence="2">The sequence shown here is derived from an EMBL/GenBank/DDBJ whole genome shotgun (WGS) entry which is preliminary data.</text>
</comment>
<evidence type="ECO:0000313" key="3">
    <source>
        <dbReference type="Proteomes" id="UP001499851"/>
    </source>
</evidence>
<organism evidence="2 3">
    <name type="scientific">Glycomyces endophyticus</name>
    <dbReference type="NCBI Taxonomy" id="480996"/>
    <lineage>
        <taxon>Bacteria</taxon>
        <taxon>Bacillati</taxon>
        <taxon>Actinomycetota</taxon>
        <taxon>Actinomycetes</taxon>
        <taxon>Glycomycetales</taxon>
        <taxon>Glycomycetaceae</taxon>
        <taxon>Glycomyces</taxon>
    </lineage>
</organism>
<name>A0ABN2HPB8_9ACTN</name>
<keyword evidence="3" id="KW-1185">Reference proteome</keyword>
<sequence length="109" mass="11955">MRSPYTLDNPPPDEPPSEVLVPSLWRVQARWWKRHTPALDQQSAKHPVCRHCGQSWPCHSWACWDGQLGQAVHQSQAPEPDAGETRVNPAPPTRAVPLGAALTAGLAPT</sequence>
<proteinExistence type="predicted"/>